<feature type="repeat" description="ANK" evidence="2">
    <location>
        <begin position="917"/>
        <end position="949"/>
    </location>
</feature>
<feature type="domain" description="GPI inositol-deacylase winged helix" evidence="3">
    <location>
        <begin position="659"/>
        <end position="752"/>
    </location>
</feature>
<organism evidence="5 6">
    <name type="scientific">Blastomyces parvus</name>
    <dbReference type="NCBI Taxonomy" id="2060905"/>
    <lineage>
        <taxon>Eukaryota</taxon>
        <taxon>Fungi</taxon>
        <taxon>Dikarya</taxon>
        <taxon>Ascomycota</taxon>
        <taxon>Pezizomycotina</taxon>
        <taxon>Eurotiomycetes</taxon>
        <taxon>Eurotiomycetidae</taxon>
        <taxon>Onygenales</taxon>
        <taxon>Ajellomycetaceae</taxon>
        <taxon>Blastomyces</taxon>
    </lineage>
</organism>
<dbReference type="SUPFAM" id="SSF52540">
    <property type="entry name" value="P-loop containing nucleoside triphosphate hydrolases"/>
    <property type="match status" value="1"/>
</dbReference>
<sequence>MANPQDYTIGWICAILPEYVAARAFLDEEHQPLDKRNPHDNNDYTLGRVGNHNVAIAVLPDGEYGTSSAATVARDMVHCFPNIRIGLMVGIGGGVPSRHDIRLGDVVVSSPRDGMAGVFQYDFGKTIQEENFIHTGFLNQPPLVLRAAVNGLKAQFESEGNELMEAVNSVLEKKPRLQKKYKRPELSSDRLYNPGFIHPPNNTSSCAVVCGDQPSKLTVRAQRTEDDDNPAIHYGLIASGNQLMKDATIRDKLAAEKDVLCFEMEAAGLMNHFPCLVIRGICDYSDSHKNDEWQPFAAMVAAAYARDLLYRLRPTNVEAEKPIREILSSVEHSVNQLQQTSQKIASAVQDLGNEHKQRQIERWLSPPDPSTNYNKALDQSYEGSGRWFLEGEVFKRWDSQRNSFLWLYGIPGCGKTILSSSIIQHLEDLPPSRAVLYFYFDFNDTRKQTLESMVGSLIVQLYTKQGDHRKPLDSLFSSCQDGLKAPTCKALCECLEEMMRQAGEVWVVLDALDECPTRKTQGLLSWMRNLLNSDQINAHLLATSRAEQDIESEISEWPEYKDRVSIHECITGDIRAYVRGRVRVGKGLARWRSRPDVQDIIETKLTEKADGMFRWAACQLDALENCLDYDELSKALASLPDTLEATYARILNAIPDIQKPKAIRILQFLAFSERPLDIRELADAIAVDFKKVPQFHRNYRMPVPLEISRYCSSLVVVVYDKPAQLAWQKEVLQLAHFSVKEYLTSDRVDPSFRESFSEINARGIITRVCLAYLSQIYHDAGNSARRTALTHPLTIYSTRYWPDHARLAETEKAVEESILEFFQETYMRWSSLLSPEWPQTIMVQVGPRQSIATPTYYASLTGLGHTLRLFLERGANVNAQGGYYGTALQAAASQEGNENIVEMLLERGADINAQGGDYGNALQVASFRGHVHIVQMLLERGADVNAQGGNHGTALQAASLGEYENIVHMLLKRGADVNTQSGFYKTALQAASVGGYDNIVQILLENGADVHVQGGWYDNALQAAINNDKWKVAQILRENGAKALE</sequence>
<dbReference type="PANTHER" id="PTHR46082">
    <property type="entry name" value="ATP/GTP-BINDING PROTEIN-RELATED"/>
    <property type="match status" value="1"/>
</dbReference>
<dbReference type="InterPro" id="IPR056884">
    <property type="entry name" value="NPHP3-like_N"/>
</dbReference>
<dbReference type="SMART" id="SM00248">
    <property type="entry name" value="ANK"/>
    <property type="match status" value="6"/>
</dbReference>
<evidence type="ECO:0000256" key="2">
    <source>
        <dbReference type="PROSITE-ProRule" id="PRU00023"/>
    </source>
</evidence>
<dbReference type="InterPro" id="IPR002110">
    <property type="entry name" value="Ankyrin_rpt"/>
</dbReference>
<dbReference type="Gene3D" id="1.25.40.20">
    <property type="entry name" value="Ankyrin repeat-containing domain"/>
    <property type="match status" value="1"/>
</dbReference>
<reference evidence="5 6" key="1">
    <citation type="submission" date="2017-10" db="EMBL/GenBank/DDBJ databases">
        <title>Comparative genomics in systemic dimorphic fungi from Ajellomycetaceae.</title>
        <authorList>
            <person name="Munoz J.F."/>
            <person name="Mcewen J.G."/>
            <person name="Clay O.K."/>
            <person name="Cuomo C.A."/>
        </authorList>
    </citation>
    <scope>NUCLEOTIDE SEQUENCE [LARGE SCALE GENOMIC DNA]</scope>
    <source>
        <strain evidence="5 6">UAMH130</strain>
    </source>
</reference>
<dbReference type="Pfam" id="PF22939">
    <property type="entry name" value="WHD_GPIID"/>
    <property type="match status" value="1"/>
</dbReference>
<name>A0A2B7XAX7_9EURO</name>
<dbReference type="EMBL" id="PDNC01000026">
    <property type="protein sequence ID" value="PGH05933.1"/>
    <property type="molecule type" value="Genomic_DNA"/>
</dbReference>
<evidence type="ECO:0000256" key="1">
    <source>
        <dbReference type="ARBA" id="ARBA00022737"/>
    </source>
</evidence>
<dbReference type="InterPro" id="IPR027417">
    <property type="entry name" value="P-loop_NTPase"/>
</dbReference>
<dbReference type="Pfam" id="PF24883">
    <property type="entry name" value="NPHP3_N"/>
    <property type="match status" value="1"/>
</dbReference>
<feature type="repeat" description="ANK" evidence="2">
    <location>
        <begin position="950"/>
        <end position="982"/>
    </location>
</feature>
<comment type="caution">
    <text evidence="5">The sequence shown here is derived from an EMBL/GenBank/DDBJ whole genome shotgun (WGS) entry which is preliminary data.</text>
</comment>
<evidence type="ECO:0000259" key="3">
    <source>
        <dbReference type="Pfam" id="PF22939"/>
    </source>
</evidence>
<feature type="domain" description="Nephrocystin 3-like N-terminal" evidence="4">
    <location>
        <begin position="383"/>
        <end position="545"/>
    </location>
</feature>
<dbReference type="InterPro" id="IPR035994">
    <property type="entry name" value="Nucleoside_phosphorylase_sf"/>
</dbReference>
<accession>A0A2B7XAX7</accession>
<dbReference type="GO" id="GO:0003824">
    <property type="term" value="F:catalytic activity"/>
    <property type="evidence" value="ECO:0007669"/>
    <property type="project" value="InterPro"/>
</dbReference>
<keyword evidence="1" id="KW-0677">Repeat</keyword>
<dbReference type="InterPro" id="IPR054471">
    <property type="entry name" value="GPIID_WHD"/>
</dbReference>
<dbReference type="STRING" id="2060905.A0A2B7XAX7"/>
<evidence type="ECO:0000313" key="6">
    <source>
        <dbReference type="Proteomes" id="UP000224080"/>
    </source>
</evidence>
<dbReference type="SUPFAM" id="SSF48403">
    <property type="entry name" value="Ankyrin repeat"/>
    <property type="match status" value="1"/>
</dbReference>
<dbReference type="AlphaFoldDB" id="A0A2B7XAX7"/>
<feature type="repeat" description="ANK" evidence="2">
    <location>
        <begin position="983"/>
        <end position="1015"/>
    </location>
</feature>
<keyword evidence="2" id="KW-0040">ANK repeat</keyword>
<gene>
    <name evidence="5" type="ORF">GX51_02714</name>
</gene>
<feature type="repeat" description="ANK" evidence="2">
    <location>
        <begin position="883"/>
        <end position="916"/>
    </location>
</feature>
<dbReference type="Pfam" id="PF13637">
    <property type="entry name" value="Ank_4"/>
    <property type="match status" value="1"/>
</dbReference>
<dbReference type="InterPro" id="IPR053137">
    <property type="entry name" value="NLR-like"/>
</dbReference>
<dbReference type="PANTHER" id="PTHR46082:SF11">
    <property type="entry name" value="AAA+ ATPASE DOMAIN-CONTAINING PROTEIN-RELATED"/>
    <property type="match status" value="1"/>
</dbReference>
<protein>
    <submittedName>
        <fullName evidence="5">Uncharacterized protein</fullName>
    </submittedName>
</protein>
<dbReference type="SUPFAM" id="SSF53167">
    <property type="entry name" value="Purine and uridine phosphorylases"/>
    <property type="match status" value="1"/>
</dbReference>
<evidence type="ECO:0000313" key="5">
    <source>
        <dbReference type="EMBL" id="PGH05933.1"/>
    </source>
</evidence>
<evidence type="ECO:0000259" key="4">
    <source>
        <dbReference type="Pfam" id="PF24883"/>
    </source>
</evidence>
<dbReference type="Gene3D" id="3.40.50.1580">
    <property type="entry name" value="Nucleoside phosphorylase domain"/>
    <property type="match status" value="1"/>
</dbReference>
<dbReference type="GO" id="GO:0009116">
    <property type="term" value="P:nucleoside metabolic process"/>
    <property type="evidence" value="ECO:0007669"/>
    <property type="project" value="InterPro"/>
</dbReference>
<keyword evidence="6" id="KW-1185">Reference proteome</keyword>
<dbReference type="PROSITE" id="PS50297">
    <property type="entry name" value="ANK_REP_REGION"/>
    <property type="match status" value="4"/>
</dbReference>
<proteinExistence type="predicted"/>
<dbReference type="OrthoDB" id="4184734at2759"/>
<dbReference type="Gene3D" id="3.40.50.300">
    <property type="entry name" value="P-loop containing nucleotide triphosphate hydrolases"/>
    <property type="match status" value="1"/>
</dbReference>
<dbReference type="PROSITE" id="PS50088">
    <property type="entry name" value="ANK_REPEAT"/>
    <property type="match status" value="4"/>
</dbReference>
<dbReference type="InterPro" id="IPR036770">
    <property type="entry name" value="Ankyrin_rpt-contain_sf"/>
</dbReference>
<dbReference type="Pfam" id="PF12796">
    <property type="entry name" value="Ank_2"/>
    <property type="match status" value="1"/>
</dbReference>
<dbReference type="Proteomes" id="UP000224080">
    <property type="component" value="Unassembled WGS sequence"/>
</dbReference>